<dbReference type="Pfam" id="PF00072">
    <property type="entry name" value="Response_reg"/>
    <property type="match status" value="1"/>
</dbReference>
<dbReference type="Gene3D" id="3.40.50.300">
    <property type="entry name" value="P-loop containing nucleotide triphosphate hydrolases"/>
    <property type="match status" value="1"/>
</dbReference>
<dbReference type="EMBL" id="CACVAT010000506">
    <property type="protein sequence ID" value="CAA6829232.1"/>
    <property type="molecule type" value="Genomic_DNA"/>
</dbReference>
<evidence type="ECO:0000256" key="1">
    <source>
        <dbReference type="ARBA" id="ARBA00022741"/>
    </source>
</evidence>
<dbReference type="PROSITE" id="PS00688">
    <property type="entry name" value="SIGMA54_INTERACT_3"/>
    <property type="match status" value="1"/>
</dbReference>
<feature type="domain" description="Response regulatory" evidence="7">
    <location>
        <begin position="3"/>
        <end position="117"/>
    </location>
</feature>
<reference evidence="8" key="1">
    <citation type="submission" date="2020-01" db="EMBL/GenBank/DDBJ databases">
        <authorList>
            <person name="Meier V. D."/>
            <person name="Meier V D."/>
        </authorList>
    </citation>
    <scope>NUCLEOTIDE SEQUENCE</scope>
    <source>
        <strain evidence="8">HLG_WM_MAG_09</strain>
    </source>
</reference>
<accession>A0A6S6UJV0</accession>
<keyword evidence="5" id="KW-0597">Phosphoprotein</keyword>
<dbReference type="InterPro" id="IPR002078">
    <property type="entry name" value="Sigma_54_int"/>
</dbReference>
<dbReference type="PANTHER" id="PTHR32071">
    <property type="entry name" value="TRANSCRIPTIONAL REGULATORY PROTEIN"/>
    <property type="match status" value="1"/>
</dbReference>
<dbReference type="SMART" id="SM00448">
    <property type="entry name" value="REC"/>
    <property type="match status" value="1"/>
</dbReference>
<dbReference type="InterPro" id="IPR009057">
    <property type="entry name" value="Homeodomain-like_sf"/>
</dbReference>
<dbReference type="InterPro" id="IPR058031">
    <property type="entry name" value="AAA_lid_NorR"/>
</dbReference>
<dbReference type="FunFam" id="3.40.50.300:FF:000006">
    <property type="entry name" value="DNA-binding transcriptional regulator NtrC"/>
    <property type="match status" value="1"/>
</dbReference>
<dbReference type="Pfam" id="PF02954">
    <property type="entry name" value="HTH_8"/>
    <property type="match status" value="1"/>
</dbReference>
<dbReference type="InterPro" id="IPR025662">
    <property type="entry name" value="Sigma_54_int_dom_ATP-bd_1"/>
</dbReference>
<proteinExistence type="predicted"/>
<evidence type="ECO:0000259" key="6">
    <source>
        <dbReference type="PROSITE" id="PS50045"/>
    </source>
</evidence>
<dbReference type="InterPro" id="IPR002197">
    <property type="entry name" value="HTH_Fis"/>
</dbReference>
<evidence type="ECO:0000259" key="7">
    <source>
        <dbReference type="PROSITE" id="PS50110"/>
    </source>
</evidence>
<dbReference type="SMART" id="SM00382">
    <property type="entry name" value="AAA"/>
    <property type="match status" value="1"/>
</dbReference>
<gene>
    <name evidence="8" type="ORF">HELGO_WM53469</name>
</gene>
<dbReference type="GO" id="GO:0006355">
    <property type="term" value="P:regulation of DNA-templated transcription"/>
    <property type="evidence" value="ECO:0007669"/>
    <property type="project" value="InterPro"/>
</dbReference>
<evidence type="ECO:0000256" key="3">
    <source>
        <dbReference type="ARBA" id="ARBA00023015"/>
    </source>
</evidence>
<keyword evidence="2" id="KW-0067">ATP-binding</keyword>
<protein>
    <submittedName>
        <fullName evidence="8">Response regulator of zinc sigma-54-dependent two-component system</fullName>
    </submittedName>
</protein>
<dbReference type="Pfam" id="PF00158">
    <property type="entry name" value="Sigma54_activat"/>
    <property type="match status" value="1"/>
</dbReference>
<organism evidence="8">
    <name type="scientific">uncultured Thiotrichaceae bacterium</name>
    <dbReference type="NCBI Taxonomy" id="298394"/>
    <lineage>
        <taxon>Bacteria</taxon>
        <taxon>Pseudomonadati</taxon>
        <taxon>Pseudomonadota</taxon>
        <taxon>Gammaproteobacteria</taxon>
        <taxon>Thiotrichales</taxon>
        <taxon>Thiotrichaceae</taxon>
        <taxon>environmental samples</taxon>
    </lineage>
</organism>
<dbReference type="Pfam" id="PF25601">
    <property type="entry name" value="AAA_lid_14"/>
    <property type="match status" value="1"/>
</dbReference>
<evidence type="ECO:0000256" key="4">
    <source>
        <dbReference type="ARBA" id="ARBA00023163"/>
    </source>
</evidence>
<feature type="domain" description="Sigma-54 factor interaction" evidence="6">
    <location>
        <begin position="142"/>
        <end position="370"/>
    </location>
</feature>
<evidence type="ECO:0000313" key="8">
    <source>
        <dbReference type="EMBL" id="CAA6829232.1"/>
    </source>
</evidence>
<dbReference type="GO" id="GO:0043565">
    <property type="term" value="F:sequence-specific DNA binding"/>
    <property type="evidence" value="ECO:0007669"/>
    <property type="project" value="InterPro"/>
</dbReference>
<dbReference type="SUPFAM" id="SSF52172">
    <property type="entry name" value="CheY-like"/>
    <property type="match status" value="1"/>
</dbReference>
<dbReference type="PANTHER" id="PTHR32071:SF91">
    <property type="entry name" value="TUNGSTATE-RESPONSIVE TWO COMPONENT SIGMA54-DEPENDENT SIGNAL TRANSDUCTION SYSTEM RESPONSE REGULATOR FIS FAMILY"/>
    <property type="match status" value="1"/>
</dbReference>
<dbReference type="AlphaFoldDB" id="A0A6S6UJV0"/>
<feature type="modified residue" description="4-aspartylphosphate" evidence="5">
    <location>
        <position position="52"/>
    </location>
</feature>
<dbReference type="PROSITE" id="PS50110">
    <property type="entry name" value="RESPONSE_REGULATORY"/>
    <property type="match status" value="1"/>
</dbReference>
<dbReference type="CDD" id="cd00156">
    <property type="entry name" value="REC"/>
    <property type="match status" value="1"/>
</dbReference>
<dbReference type="GO" id="GO:0000160">
    <property type="term" value="P:phosphorelay signal transduction system"/>
    <property type="evidence" value="ECO:0007669"/>
    <property type="project" value="InterPro"/>
</dbReference>
<sequence length="444" mass="49943">MKSVLILDDEPGIISFLERGLEGRFGMTETAGSLSRANELMERCHFDLIISDIRLPDGSGMEWVSQLREQGYGTPVIFMTAYADLQTAIEALRVRAVDFLMKPFRLNQMQTAVERCLTQEQLRRENYVYRRQIDQDYDVSNMVGECREVLDVCQIIKHVAPMPSTVLIEGETGTGKELVARAIHELSQREGNFVSINCGGMSAELLESELFGHVKGAFTGAHQAREGLFAYANDGTLFLDEVGEMPMSMQVHLLRVLEERSIRQVGSNVGTSVDVRILTATNRNLVEEVKAGNFREDLFYRLNVLSIRMPPLRERHGDISLLAHHFMEKLAVDLGVASRGFGKQEVHKLQEYRWPGNVRELKNVIERSLLLGVMPSQCLSEGSGAKLYNSSEGDQPDSLLLEDVEKHHILKVLESQDGNKSAAARLLGVSRKTMERKLKSWGMF</sequence>
<dbReference type="PROSITE" id="PS00675">
    <property type="entry name" value="SIGMA54_INTERACT_1"/>
    <property type="match status" value="1"/>
</dbReference>
<dbReference type="PRINTS" id="PR01590">
    <property type="entry name" value="HTHFIS"/>
</dbReference>
<dbReference type="PROSITE" id="PS50045">
    <property type="entry name" value="SIGMA54_INTERACT_4"/>
    <property type="match status" value="1"/>
</dbReference>
<keyword evidence="3" id="KW-0805">Transcription regulation</keyword>
<dbReference type="InterPro" id="IPR027417">
    <property type="entry name" value="P-loop_NTPase"/>
</dbReference>
<dbReference type="SUPFAM" id="SSF46689">
    <property type="entry name" value="Homeodomain-like"/>
    <property type="match status" value="1"/>
</dbReference>
<dbReference type="InterPro" id="IPR003593">
    <property type="entry name" value="AAA+_ATPase"/>
</dbReference>
<dbReference type="GO" id="GO:0005524">
    <property type="term" value="F:ATP binding"/>
    <property type="evidence" value="ECO:0007669"/>
    <property type="project" value="UniProtKB-KW"/>
</dbReference>
<evidence type="ECO:0000256" key="5">
    <source>
        <dbReference type="PROSITE-ProRule" id="PRU00169"/>
    </source>
</evidence>
<dbReference type="InterPro" id="IPR001789">
    <property type="entry name" value="Sig_transdc_resp-reg_receiver"/>
</dbReference>
<dbReference type="CDD" id="cd00009">
    <property type="entry name" value="AAA"/>
    <property type="match status" value="1"/>
</dbReference>
<keyword evidence="1" id="KW-0547">Nucleotide-binding</keyword>
<dbReference type="InterPro" id="IPR011006">
    <property type="entry name" value="CheY-like_superfamily"/>
</dbReference>
<dbReference type="SUPFAM" id="SSF52540">
    <property type="entry name" value="P-loop containing nucleoside triphosphate hydrolases"/>
    <property type="match status" value="1"/>
</dbReference>
<name>A0A6S6UJV0_9GAMM</name>
<keyword evidence="4" id="KW-0804">Transcription</keyword>
<dbReference type="Gene3D" id="3.40.50.2300">
    <property type="match status" value="1"/>
</dbReference>
<dbReference type="Gene3D" id="1.10.10.60">
    <property type="entry name" value="Homeodomain-like"/>
    <property type="match status" value="1"/>
</dbReference>
<evidence type="ECO:0000256" key="2">
    <source>
        <dbReference type="ARBA" id="ARBA00022840"/>
    </source>
</evidence>
<dbReference type="Gene3D" id="1.10.8.60">
    <property type="match status" value="1"/>
</dbReference>
<dbReference type="InterPro" id="IPR025944">
    <property type="entry name" value="Sigma_54_int_dom_CS"/>
</dbReference>